<dbReference type="OrthoDB" id="5242066at2"/>
<dbReference type="InterPro" id="IPR052698">
    <property type="entry name" value="MoCofactor_Util/Proc"/>
</dbReference>
<proteinExistence type="predicted"/>
<dbReference type="Proteomes" id="UP000275024">
    <property type="component" value="Unassembled WGS sequence"/>
</dbReference>
<reference evidence="5 6" key="1">
    <citation type="submission" date="2018-09" db="EMBL/GenBank/DDBJ databases">
        <title>Streptomyces sp. nov. DS1-2, an endophytic actinomycete isolated from roots of Dendrobium scabrilingue.</title>
        <authorList>
            <person name="Kuncharoen N."/>
            <person name="Kudo T."/>
            <person name="Ohkuma M."/>
            <person name="Yuki M."/>
            <person name="Tanasupawat S."/>
        </authorList>
    </citation>
    <scope>NUCLEOTIDE SEQUENCE [LARGE SCALE GENOMIC DNA]</scope>
    <source>
        <strain evidence="3 6">AZ1-7</strain>
        <strain evidence="4 5">DS1-2</strain>
    </source>
</reference>
<evidence type="ECO:0000313" key="3">
    <source>
        <dbReference type="EMBL" id="RKN03217.1"/>
    </source>
</evidence>
<dbReference type="PANTHER" id="PTHR30388:SF4">
    <property type="entry name" value="MOLYBDENUM COFACTOR INSERTION CHAPERONE PAOD"/>
    <property type="match status" value="1"/>
</dbReference>
<feature type="region of interest" description="Disordered" evidence="1">
    <location>
        <begin position="1"/>
        <end position="21"/>
    </location>
</feature>
<dbReference type="EMBL" id="RBDX01000055">
    <property type="protein sequence ID" value="RKN03217.1"/>
    <property type="molecule type" value="Genomic_DNA"/>
</dbReference>
<protein>
    <recommendedName>
        <fullName evidence="2">XdhC Rossmann domain-containing protein</fullName>
    </recommendedName>
</protein>
<dbReference type="PANTHER" id="PTHR30388">
    <property type="entry name" value="ALDEHYDE OXIDOREDUCTASE MOLYBDENUM COFACTOR ASSEMBLY PROTEIN"/>
    <property type="match status" value="1"/>
</dbReference>
<dbReference type="Proteomes" id="UP000268652">
    <property type="component" value="Unassembled WGS sequence"/>
</dbReference>
<evidence type="ECO:0000313" key="4">
    <source>
        <dbReference type="EMBL" id="RKN13120.1"/>
    </source>
</evidence>
<keyword evidence="5" id="KW-1185">Reference proteome</keyword>
<dbReference type="EMBL" id="RBDY01000054">
    <property type="protein sequence ID" value="RKN13120.1"/>
    <property type="molecule type" value="Genomic_DNA"/>
</dbReference>
<dbReference type="Pfam" id="PF13478">
    <property type="entry name" value="XdhC_C"/>
    <property type="match status" value="1"/>
</dbReference>
<dbReference type="InterPro" id="IPR027051">
    <property type="entry name" value="XdhC_Rossmann_dom"/>
</dbReference>
<name>A0A3A9WB97_9ACTN</name>
<dbReference type="AlphaFoldDB" id="A0A3A9WB97"/>
<organism evidence="3 6">
    <name type="scientific">Streptomyces radicis</name>
    <dbReference type="NCBI Taxonomy" id="1750517"/>
    <lineage>
        <taxon>Bacteria</taxon>
        <taxon>Bacillati</taxon>
        <taxon>Actinomycetota</taxon>
        <taxon>Actinomycetes</taxon>
        <taxon>Kitasatosporales</taxon>
        <taxon>Streptomycetaceae</taxon>
        <taxon>Streptomyces</taxon>
    </lineage>
</organism>
<gene>
    <name evidence="4" type="ORF">D7318_31880</name>
    <name evidence="3" type="ORF">D7319_31945</name>
</gene>
<evidence type="ECO:0000313" key="5">
    <source>
        <dbReference type="Proteomes" id="UP000268652"/>
    </source>
</evidence>
<feature type="domain" description="XdhC Rossmann" evidence="2">
    <location>
        <begin position="21"/>
        <end position="49"/>
    </location>
</feature>
<dbReference type="Gene3D" id="3.40.50.720">
    <property type="entry name" value="NAD(P)-binding Rossmann-like Domain"/>
    <property type="match status" value="1"/>
</dbReference>
<evidence type="ECO:0000256" key="1">
    <source>
        <dbReference type="SAM" id="MobiDB-lite"/>
    </source>
</evidence>
<sequence>MTRRRGDTTASPSTSDGGAVPLARLASPIGLDLGARTPEETAVAIMAEIIAQQWGSTGRRLTDTTPLPIHH</sequence>
<evidence type="ECO:0000313" key="6">
    <source>
        <dbReference type="Proteomes" id="UP000275024"/>
    </source>
</evidence>
<accession>A0A3A9WB97</accession>
<evidence type="ECO:0000259" key="2">
    <source>
        <dbReference type="Pfam" id="PF13478"/>
    </source>
</evidence>
<comment type="caution">
    <text evidence="3">The sequence shown here is derived from an EMBL/GenBank/DDBJ whole genome shotgun (WGS) entry which is preliminary data.</text>
</comment>